<dbReference type="AlphaFoldDB" id="A0A316D8L9"/>
<protein>
    <submittedName>
        <fullName evidence="2">Uncharacterized protein</fullName>
    </submittedName>
</protein>
<reference evidence="2 3" key="1">
    <citation type="submission" date="2018-05" db="EMBL/GenBank/DDBJ databases">
        <title>Genomic Encyclopedia of Type Strains, Phase IV (KMG-IV): sequencing the most valuable type-strain genomes for metagenomic binning, comparative biology and taxonomic classification.</title>
        <authorList>
            <person name="Goeker M."/>
        </authorList>
    </citation>
    <scope>NUCLEOTIDE SEQUENCE [LARGE SCALE GENOMIC DNA]</scope>
    <source>
        <strain evidence="2 3">DSM 18773</strain>
    </source>
</reference>
<accession>A0A316D8L9</accession>
<keyword evidence="3" id="KW-1185">Reference proteome</keyword>
<dbReference type="EMBL" id="QGGL01000008">
    <property type="protein sequence ID" value="PWK13146.1"/>
    <property type="molecule type" value="Genomic_DNA"/>
</dbReference>
<sequence length="333" mass="38051">MNLWNEISLTTWETAVLTVCLWFLCYGLNVPVRAWQMWRNAATHEVLERVTVVRKSPRQPRSWTAMLRGLYVSLVLLGLMRIGVRWEANLLVRAEYESLMLDALLGAVIGAVVSGLLWLFYRTSKTVHVLELHFDREGVTIYPVRQNLLAGQGIYETRVQWKDCYGYWVFKGYFVLAMRPIGQVEQFGGSKLEQIEPILYRLGVRKLVSYDMREAGELSQSQLLALNDRVQKMADEVIAGYAAECAMLGVQICADVEQRHEEEQFSVLVLRSVVAGETVSDIEWLLWGEDGKTLETLGLADDRLYEGIDERVASLLEARQQEIGQDVPQVLYQ</sequence>
<keyword evidence="1" id="KW-0472">Membrane</keyword>
<evidence type="ECO:0000313" key="2">
    <source>
        <dbReference type="EMBL" id="PWK13146.1"/>
    </source>
</evidence>
<evidence type="ECO:0000313" key="3">
    <source>
        <dbReference type="Proteomes" id="UP000245634"/>
    </source>
</evidence>
<keyword evidence="1" id="KW-1133">Transmembrane helix</keyword>
<organism evidence="2 3">
    <name type="scientific">Tumebacillus permanentifrigoris</name>
    <dbReference type="NCBI Taxonomy" id="378543"/>
    <lineage>
        <taxon>Bacteria</taxon>
        <taxon>Bacillati</taxon>
        <taxon>Bacillota</taxon>
        <taxon>Bacilli</taxon>
        <taxon>Bacillales</taxon>
        <taxon>Alicyclobacillaceae</taxon>
        <taxon>Tumebacillus</taxon>
    </lineage>
</organism>
<name>A0A316D8L9_9BACL</name>
<proteinExistence type="predicted"/>
<comment type="caution">
    <text evidence="2">The sequence shown here is derived from an EMBL/GenBank/DDBJ whole genome shotgun (WGS) entry which is preliminary data.</text>
</comment>
<feature type="transmembrane region" description="Helical" evidence="1">
    <location>
        <begin position="65"/>
        <end position="83"/>
    </location>
</feature>
<dbReference type="Proteomes" id="UP000245634">
    <property type="component" value="Unassembled WGS sequence"/>
</dbReference>
<gene>
    <name evidence="2" type="ORF">C7459_108166</name>
</gene>
<feature type="transmembrane region" description="Helical" evidence="1">
    <location>
        <begin position="103"/>
        <end position="121"/>
    </location>
</feature>
<evidence type="ECO:0000256" key="1">
    <source>
        <dbReference type="SAM" id="Phobius"/>
    </source>
</evidence>
<feature type="transmembrane region" description="Helical" evidence="1">
    <location>
        <begin position="12"/>
        <end position="30"/>
    </location>
</feature>
<keyword evidence="1" id="KW-0812">Transmembrane</keyword>
<dbReference type="OrthoDB" id="2380093at2"/>
<dbReference type="RefSeq" id="WP_109689161.1">
    <property type="nucleotide sequence ID" value="NZ_QGGL01000008.1"/>
</dbReference>